<keyword evidence="2" id="KW-0732">Signal</keyword>
<protein>
    <submittedName>
        <fullName evidence="3">Uncharacterized protein</fullName>
    </submittedName>
</protein>
<evidence type="ECO:0000313" key="4">
    <source>
        <dbReference type="Proteomes" id="UP000316495"/>
    </source>
</evidence>
<evidence type="ECO:0000256" key="2">
    <source>
        <dbReference type="SAM" id="SignalP"/>
    </source>
</evidence>
<feature type="transmembrane region" description="Helical" evidence="1">
    <location>
        <begin position="76"/>
        <end position="94"/>
    </location>
</feature>
<evidence type="ECO:0000256" key="1">
    <source>
        <dbReference type="SAM" id="Phobius"/>
    </source>
</evidence>
<evidence type="ECO:0000313" key="3">
    <source>
        <dbReference type="EMBL" id="TSC94423.1"/>
    </source>
</evidence>
<gene>
    <name evidence="3" type="ORF">Athens101428_280</name>
</gene>
<keyword evidence="1" id="KW-0812">Transmembrane</keyword>
<dbReference type="EMBL" id="VMGN01000013">
    <property type="protein sequence ID" value="TSC94423.1"/>
    <property type="molecule type" value="Genomic_DNA"/>
</dbReference>
<keyword evidence="1" id="KW-1133">Transmembrane helix</keyword>
<feature type="non-terminal residue" evidence="3">
    <location>
        <position position="190"/>
    </location>
</feature>
<comment type="caution">
    <text evidence="3">The sequence shown here is derived from an EMBL/GenBank/DDBJ whole genome shotgun (WGS) entry which is preliminary data.</text>
</comment>
<proteinExistence type="predicted"/>
<accession>A0A554LNG7</accession>
<name>A0A554LNG7_9BACT</name>
<sequence length="190" mass="20959">MLLKKQLILSFFTLALPLAFLFSAIPAHAENPVRPCTTTDSRWLTPIYQVLKPDETGTLCGMGAVTANIWQQVMNIVNSLVLAAFIFIAFMNILRIQLDSYAVKKILPTFIMAVILANFSFLIARILLDFSNVFTSYFLVGDASATTQFKISGVFTSLIKESPKAPDGTEAYWGYIMSYGVKQLVAIVGA</sequence>
<feature type="transmembrane region" description="Helical" evidence="1">
    <location>
        <begin position="106"/>
        <end position="128"/>
    </location>
</feature>
<dbReference type="AlphaFoldDB" id="A0A554LNG7"/>
<feature type="chain" id="PRO_5021844959" evidence="2">
    <location>
        <begin position="30"/>
        <end position="190"/>
    </location>
</feature>
<organism evidence="3 4">
    <name type="scientific">Candidatus Berkelbacteria bacterium Athens1014_28</name>
    <dbReference type="NCBI Taxonomy" id="2017145"/>
    <lineage>
        <taxon>Bacteria</taxon>
        <taxon>Candidatus Berkelbacteria</taxon>
    </lineage>
</organism>
<dbReference type="Proteomes" id="UP000316495">
    <property type="component" value="Unassembled WGS sequence"/>
</dbReference>
<keyword evidence="1" id="KW-0472">Membrane</keyword>
<feature type="signal peptide" evidence="2">
    <location>
        <begin position="1"/>
        <end position="29"/>
    </location>
</feature>
<reference evidence="3 4" key="1">
    <citation type="submission" date="2017-07" db="EMBL/GenBank/DDBJ databases">
        <title>Mechanisms for carbon and nitrogen cycling indicate functional differentiation within the Candidate Phyla Radiation.</title>
        <authorList>
            <person name="Danczak R.E."/>
            <person name="Johnston M.D."/>
            <person name="Kenah C."/>
            <person name="Slattery M."/>
            <person name="Wrighton K.C."/>
            <person name="Wilkins M.J."/>
        </authorList>
    </citation>
    <scope>NUCLEOTIDE SEQUENCE [LARGE SCALE GENOMIC DNA]</scope>
    <source>
        <strain evidence="3">Athens1014_28</strain>
    </source>
</reference>